<comment type="caution">
    <text evidence="2">The sequence shown here is derived from an EMBL/GenBank/DDBJ whole genome shotgun (WGS) entry which is preliminary data.</text>
</comment>
<dbReference type="FunFam" id="3.40.50.720:FF:000084">
    <property type="entry name" value="Short-chain dehydrogenase reductase"/>
    <property type="match status" value="1"/>
</dbReference>
<comment type="similarity">
    <text evidence="1">Belongs to the short-chain dehydrogenases/reductases (SDR) family.</text>
</comment>
<evidence type="ECO:0000256" key="1">
    <source>
        <dbReference type="ARBA" id="ARBA00006484"/>
    </source>
</evidence>
<dbReference type="Gene3D" id="3.40.50.720">
    <property type="entry name" value="NAD(P)-binding Rossmann-like Domain"/>
    <property type="match status" value="1"/>
</dbReference>
<dbReference type="PANTHER" id="PTHR42760:SF40">
    <property type="entry name" value="3-OXOACYL-[ACYL-CARRIER-PROTEIN] REDUCTASE, CHLOROPLASTIC"/>
    <property type="match status" value="1"/>
</dbReference>
<dbReference type="InterPro" id="IPR020904">
    <property type="entry name" value="Sc_DH/Rdtase_CS"/>
</dbReference>
<dbReference type="PANTHER" id="PTHR42760">
    <property type="entry name" value="SHORT-CHAIN DEHYDROGENASES/REDUCTASES FAMILY MEMBER"/>
    <property type="match status" value="1"/>
</dbReference>
<proteinExistence type="inferred from homology"/>
<dbReference type="SUPFAM" id="SSF51735">
    <property type="entry name" value="NAD(P)-binding Rossmann-fold domains"/>
    <property type="match status" value="1"/>
</dbReference>
<dbReference type="PRINTS" id="PR00081">
    <property type="entry name" value="GDHRDH"/>
</dbReference>
<gene>
    <name evidence="2" type="ORF">DXH78_14340</name>
</gene>
<dbReference type="PRINTS" id="PR00080">
    <property type="entry name" value="SDRFAMILY"/>
</dbReference>
<dbReference type="RefSeq" id="WP_115517934.1">
    <property type="nucleotide sequence ID" value="NZ_QRGO01000002.1"/>
</dbReference>
<dbReference type="InterPro" id="IPR002347">
    <property type="entry name" value="SDR_fam"/>
</dbReference>
<dbReference type="EMBL" id="QRGO01000002">
    <property type="protein sequence ID" value="RDV01811.1"/>
    <property type="molecule type" value="Genomic_DNA"/>
</dbReference>
<accession>A0A371B2X4</accession>
<dbReference type="CDD" id="cd05233">
    <property type="entry name" value="SDR_c"/>
    <property type="match status" value="1"/>
</dbReference>
<dbReference type="GO" id="GO:0016616">
    <property type="term" value="F:oxidoreductase activity, acting on the CH-OH group of donors, NAD or NADP as acceptor"/>
    <property type="evidence" value="ECO:0007669"/>
    <property type="project" value="TreeGrafter"/>
</dbReference>
<dbReference type="Pfam" id="PF13561">
    <property type="entry name" value="adh_short_C2"/>
    <property type="match status" value="1"/>
</dbReference>
<dbReference type="GO" id="GO:0030497">
    <property type="term" value="P:fatty acid elongation"/>
    <property type="evidence" value="ECO:0007669"/>
    <property type="project" value="TreeGrafter"/>
</dbReference>
<dbReference type="Proteomes" id="UP000263993">
    <property type="component" value="Unassembled WGS sequence"/>
</dbReference>
<dbReference type="InterPro" id="IPR036291">
    <property type="entry name" value="NAD(P)-bd_dom_sf"/>
</dbReference>
<organism evidence="2 3">
    <name type="scientific">Undibacter mobilis</name>
    <dbReference type="NCBI Taxonomy" id="2292256"/>
    <lineage>
        <taxon>Bacteria</taxon>
        <taxon>Pseudomonadati</taxon>
        <taxon>Pseudomonadota</taxon>
        <taxon>Alphaproteobacteria</taxon>
        <taxon>Hyphomicrobiales</taxon>
        <taxon>Nitrobacteraceae</taxon>
        <taxon>Undibacter</taxon>
    </lineage>
</organism>
<keyword evidence="3" id="KW-1185">Reference proteome</keyword>
<evidence type="ECO:0000313" key="2">
    <source>
        <dbReference type="EMBL" id="RDV01811.1"/>
    </source>
</evidence>
<dbReference type="PROSITE" id="PS00061">
    <property type="entry name" value="ADH_SHORT"/>
    <property type="match status" value="1"/>
</dbReference>
<dbReference type="AlphaFoldDB" id="A0A371B2X4"/>
<name>A0A371B2X4_9BRAD</name>
<sequence length="252" mass="26652">MPQKVLITAGAAGIGREFARAFAATGAKIFICDIDDAGLAAMVKEIPGLVAKRCDMAVRADIETMVPAAAEALGGIDVLINNAGIAGMTLPVADYPPDDWDKVMAINLTAMFDVTRLAIPFLKQSEAGSIINLSSVAGRFGIPNRSPYAATKWGVIGLTKTLAIELGEWGIRANAIAPGLVEGDRIQRVFRGKQQLTGRTMDEILGETFSYQSIKKFVDPKDIAALAVFLASPAAKTISGQVIPIDGDRQHA</sequence>
<dbReference type="OrthoDB" id="9804774at2"/>
<dbReference type="NCBIfam" id="NF009466">
    <property type="entry name" value="PRK12826.1-2"/>
    <property type="match status" value="1"/>
</dbReference>
<reference evidence="3" key="1">
    <citation type="submission" date="2018-08" db="EMBL/GenBank/DDBJ databases">
        <authorList>
            <person name="Kim S.-J."/>
            <person name="Jung G.-Y."/>
        </authorList>
    </citation>
    <scope>NUCLEOTIDE SEQUENCE [LARGE SCALE GENOMIC DNA]</scope>
    <source>
        <strain evidence="3">GY_H</strain>
    </source>
</reference>
<evidence type="ECO:0000313" key="3">
    <source>
        <dbReference type="Proteomes" id="UP000263993"/>
    </source>
</evidence>
<protein>
    <submittedName>
        <fullName evidence="2">SDR family NAD(P)-dependent oxidoreductase</fullName>
    </submittedName>
</protein>